<dbReference type="Gene3D" id="1.10.530.10">
    <property type="match status" value="1"/>
</dbReference>
<sequence>MGDIRSIAIYEAQTQGVDVNIVLATIEAETNFTNKTGDQGRSLGPGQVQPRWHNDDFVWAANRFRLNWPSTLQEQTNLVLSNDQFAVAVAVRVIGKTWRASKQNFREFSLIYVGKKIPDSDYLRRLKIYQKYAGGGAGGSWTPSASAPSGAIGGLGGGGQSANLINDITLPSTNYGIVANSQKAGNVLYGRRYRVLISNGKSTALDVSDLRCVFDIKKTLTPQPNFSTVTIYNLNTETENQVINEGDTVIVEAGYEGEQYGLIFRGDVIQAIRGKEDGVDYKLILNSVDGDRFFNNGMVNISVAKGQTARSQIGIVTSQAKVPTQQGTISNYLQPAALTRGKVFFGLGKDYLRQIAQSNAATFYLEDGKVNIITAQDYPPNEIVDLAPESGLIGTPMQTDFGVSFKCLLNPRLKINSLVRIDNSQIQAQTFQFGQIQRGLDAAGIYRIIGIRQNGDTRGDAWYTECDTVSQAGGVIPSLMPSGGANIWR</sequence>
<dbReference type="InterPro" id="IPR054496">
    <property type="entry name" value="E217_GP41"/>
</dbReference>
<reference evidence="1 2" key="1">
    <citation type="submission" date="2019-06" db="EMBL/GenBank/DDBJ databases">
        <title>Whole genome shotgun sequence of Brevibacillus reuszeri NBRC 15719.</title>
        <authorList>
            <person name="Hosoyama A."/>
            <person name="Uohara A."/>
            <person name="Ohji S."/>
            <person name="Ichikawa N."/>
        </authorList>
    </citation>
    <scope>NUCLEOTIDE SEQUENCE [LARGE SCALE GENOMIC DNA]</scope>
    <source>
        <strain evidence="1 2">NBRC 15719</strain>
    </source>
</reference>
<dbReference type="NCBIfam" id="NF047561">
    <property type="entry name" value="orf58_phage_fam"/>
    <property type="match status" value="1"/>
</dbReference>
<evidence type="ECO:0000313" key="1">
    <source>
        <dbReference type="EMBL" id="GED71167.1"/>
    </source>
</evidence>
<evidence type="ECO:0000313" key="2">
    <source>
        <dbReference type="Proteomes" id="UP000319578"/>
    </source>
</evidence>
<protein>
    <submittedName>
        <fullName evidence="1">Uncharacterized protein</fullName>
    </submittedName>
</protein>
<comment type="caution">
    <text evidence="1">The sequence shown here is derived from an EMBL/GenBank/DDBJ whole genome shotgun (WGS) entry which is preliminary data.</text>
</comment>
<proteinExistence type="predicted"/>
<accession>A0ABQ0TTB2</accession>
<dbReference type="Pfam" id="PF22759">
    <property type="entry name" value="E217_GP41"/>
    <property type="match status" value="1"/>
</dbReference>
<organism evidence="1 2">
    <name type="scientific">Brevibacillus reuszeri</name>
    <dbReference type="NCBI Taxonomy" id="54915"/>
    <lineage>
        <taxon>Bacteria</taxon>
        <taxon>Bacillati</taxon>
        <taxon>Bacillota</taxon>
        <taxon>Bacilli</taxon>
        <taxon>Bacillales</taxon>
        <taxon>Paenibacillaceae</taxon>
        <taxon>Brevibacillus</taxon>
    </lineage>
</organism>
<keyword evidence="2" id="KW-1185">Reference proteome</keyword>
<dbReference type="EMBL" id="BJON01000020">
    <property type="protein sequence ID" value="GED71167.1"/>
    <property type="molecule type" value="Genomic_DNA"/>
</dbReference>
<dbReference type="RefSeq" id="WP_049741501.1">
    <property type="nucleotide sequence ID" value="NZ_BJON01000020.1"/>
</dbReference>
<gene>
    <name evidence="1" type="ORF">BRE01_48690</name>
</gene>
<dbReference type="Proteomes" id="UP000319578">
    <property type="component" value="Unassembled WGS sequence"/>
</dbReference>
<name>A0ABQ0TTB2_9BACL</name>